<dbReference type="PROSITE" id="PS51450">
    <property type="entry name" value="LRR"/>
    <property type="match status" value="1"/>
</dbReference>
<evidence type="ECO:0000259" key="6">
    <source>
        <dbReference type="Pfam" id="PF23247"/>
    </source>
</evidence>
<protein>
    <submittedName>
        <fullName evidence="8">Uncharacterized protein</fullName>
    </submittedName>
</protein>
<keyword evidence="3" id="KW-0677">Repeat</keyword>
<evidence type="ECO:0000256" key="1">
    <source>
        <dbReference type="ARBA" id="ARBA00008894"/>
    </source>
</evidence>
<dbReference type="Pfam" id="PF00931">
    <property type="entry name" value="NB-ARC"/>
    <property type="match status" value="1"/>
</dbReference>
<comment type="similarity">
    <text evidence="1">Belongs to the disease resistance NB-LRR family.</text>
</comment>
<dbReference type="InterPro" id="IPR055414">
    <property type="entry name" value="LRR_R13L4/SHOC2-like"/>
</dbReference>
<dbReference type="InterPro" id="IPR057135">
    <property type="entry name" value="At4g27190-like_LRR"/>
</dbReference>
<dbReference type="GO" id="GO:0043531">
    <property type="term" value="F:ADP binding"/>
    <property type="evidence" value="ECO:0007669"/>
    <property type="project" value="InterPro"/>
</dbReference>
<dbReference type="Pfam" id="PF23598">
    <property type="entry name" value="LRR_14"/>
    <property type="match status" value="1"/>
</dbReference>
<dbReference type="Gene3D" id="3.80.10.10">
    <property type="entry name" value="Ribonuclease Inhibitor"/>
    <property type="match status" value="1"/>
</dbReference>
<feature type="domain" description="NB-ARC" evidence="5">
    <location>
        <begin position="2"/>
        <end position="139"/>
    </location>
</feature>
<evidence type="ECO:0000256" key="2">
    <source>
        <dbReference type="ARBA" id="ARBA00022614"/>
    </source>
</evidence>
<dbReference type="InterPro" id="IPR001611">
    <property type="entry name" value="Leu-rich_rpt"/>
</dbReference>
<dbReference type="GO" id="GO:0006952">
    <property type="term" value="P:defense response"/>
    <property type="evidence" value="ECO:0007669"/>
    <property type="project" value="UniProtKB-KW"/>
</dbReference>
<dbReference type="PANTHER" id="PTHR33463">
    <property type="entry name" value="NB-ARC DOMAIN-CONTAINING PROTEIN-RELATED"/>
    <property type="match status" value="1"/>
</dbReference>
<name>A0A7G2RM35_BETVV</name>
<dbReference type="Pfam" id="PF23247">
    <property type="entry name" value="LRR_RPS2"/>
    <property type="match status" value="1"/>
</dbReference>
<feature type="domain" description="Disease resistance R13L4/SHOC-2-like LRR" evidence="7">
    <location>
        <begin position="358"/>
        <end position="532"/>
    </location>
</feature>
<dbReference type="Gramene" id="KMS96753">
    <property type="protein sequence ID" value="KMS96753"/>
    <property type="gene ID" value="BVRB_8g200570"/>
</dbReference>
<dbReference type="InterPro" id="IPR032675">
    <property type="entry name" value="LRR_dom_sf"/>
</dbReference>
<dbReference type="InterPro" id="IPR027417">
    <property type="entry name" value="P-loop_NTPase"/>
</dbReference>
<evidence type="ECO:0000259" key="7">
    <source>
        <dbReference type="Pfam" id="PF23598"/>
    </source>
</evidence>
<feature type="domain" description="Disease resistance protein At4g27190-like leucine-rich repeats" evidence="6">
    <location>
        <begin position="605"/>
        <end position="707"/>
    </location>
</feature>
<dbReference type="SUPFAM" id="SSF52540">
    <property type="entry name" value="P-loop containing nucleoside triphosphate hydrolases"/>
    <property type="match status" value="1"/>
</dbReference>
<evidence type="ECO:0000256" key="3">
    <source>
        <dbReference type="ARBA" id="ARBA00022737"/>
    </source>
</evidence>
<proteinExistence type="inferred from homology"/>
<dbReference type="AlphaFoldDB" id="A0A7G2RM35"/>
<evidence type="ECO:0000256" key="4">
    <source>
        <dbReference type="ARBA" id="ARBA00022821"/>
    </source>
</evidence>
<dbReference type="PRINTS" id="PR00364">
    <property type="entry name" value="DISEASERSIST"/>
</dbReference>
<dbReference type="InterPro" id="IPR003591">
    <property type="entry name" value="Leu-rich_rpt_typical-subtyp"/>
</dbReference>
<gene>
    <name evidence="8" type="ORF">BVRB_8g200570</name>
</gene>
<dbReference type="InterPro" id="IPR050905">
    <property type="entry name" value="Plant_NBS-LRR"/>
</dbReference>
<accession>A0A7G2RM35</accession>
<keyword evidence="4" id="KW-0611">Plant defense</keyword>
<dbReference type="SMART" id="SM00369">
    <property type="entry name" value="LRR_TYP"/>
    <property type="match status" value="2"/>
</dbReference>
<comment type="caution">
    <text evidence="8">The sequence shown here is derived from an EMBL/GenBank/DDBJ whole genome shotgun (WGS) entry which is preliminary data.</text>
</comment>
<keyword evidence="9" id="KW-1185">Reference proteome</keyword>
<dbReference type="PANTHER" id="PTHR33463:SF209">
    <property type="entry name" value="DISEASE RESISTANCE PROTEIN RPS2-LIKE"/>
    <property type="match status" value="1"/>
</dbReference>
<dbReference type="SUPFAM" id="SSF52058">
    <property type="entry name" value="L domain-like"/>
    <property type="match status" value="1"/>
</dbReference>
<evidence type="ECO:0000259" key="5">
    <source>
        <dbReference type="Pfam" id="PF00931"/>
    </source>
</evidence>
<dbReference type="Proteomes" id="UP000035740">
    <property type="component" value="Unassembled WGS sequence"/>
</dbReference>
<dbReference type="InterPro" id="IPR002182">
    <property type="entry name" value="NB-ARC"/>
</dbReference>
<organism evidence="8 9">
    <name type="scientific">Beta vulgaris subsp. vulgaris</name>
    <name type="common">Beet</name>
    <dbReference type="NCBI Taxonomy" id="3555"/>
    <lineage>
        <taxon>Eukaryota</taxon>
        <taxon>Viridiplantae</taxon>
        <taxon>Streptophyta</taxon>
        <taxon>Embryophyta</taxon>
        <taxon>Tracheophyta</taxon>
        <taxon>Spermatophyta</taxon>
        <taxon>Magnoliopsida</taxon>
        <taxon>eudicotyledons</taxon>
        <taxon>Gunneridae</taxon>
        <taxon>Pentapetalae</taxon>
        <taxon>Caryophyllales</taxon>
        <taxon>Chenopodiaceae</taxon>
        <taxon>Betoideae</taxon>
        <taxon>Beta</taxon>
    </lineage>
</organism>
<keyword evidence="2" id="KW-0433">Leucine-rich repeat</keyword>
<sequence>MASAIHKRALEEMEELDNVIWVSIKHGSEIKDIQEEIARQLCADISGSTDDSSRAFKLHAALTSKKFFLVLDNIPFWHDFELSRIGIPESGNDWKLIVTSTSYTACSKLKDRFGNNSTICEIKPLSEDEGWKLFSHLTGPKLESIKNKIYKDIELAVKNVDGLPSAIKMLAKALREIPDNNPTRISDAWNRELLALSSSGSLLGNKSKDFFYGFKDILNDLGEVAVSCFLYCLLFPKDYYILKEKELIEYWMWDGLLGEVSSLEETMGVGKEVLDNLRDAHLLEIIPNKIGGRDEVSVKMLNVLRLVAMDALKSRHGFFFINCGKSLKEIPAAKDWPADTKRASFIQNEVHALQFGPDCKNLSTLLLQHNPLNSKSHKRFFSNLVNLRTLDLSHTRISSLPNSLSALKSLHALLLHNCQHLTSLPSLSDLQNLLVLDLSRTSLQELPRGLNNLTNLRRLDLSQMTKLQVFRAEEVGKLTQIEELLLIPNSEANLTWRSNHISPVWKGPCIEELVNLRRLVVLQLNFTDAAAFEKFLKTAEFEKDALQRPQGAGHSFKFCVGDSHYNGDHVGDNSLSIFNHHKVTLPEETAELHWISCAQKLPSLQIDGCFKYLIILDISKFDELEYVLTWEMLMNLEKLKEIHVQQCRRTVSIIKPDSKARHAEVIFPELTTLVLHDLPNLRSICDCQVLNVPSLQRVDVLSCGILKLPKTLKGGNDRLIIKGDNDWLENVERSPPNFNSTFIYEETSQTRELFCTAASTKDIPFAANSPEGSYWKKIMLMIKMAWPLSQSASNPNNSNNAESEDPMTFLDAGVGRNLFQLFLIFGVKISQVLALIKCFA</sequence>
<dbReference type="EMBL" id="KQ090362">
    <property type="protein sequence ID" value="KMS96753.1"/>
    <property type="molecule type" value="Genomic_DNA"/>
</dbReference>
<evidence type="ECO:0000313" key="8">
    <source>
        <dbReference type="EMBL" id="KMS96753.1"/>
    </source>
</evidence>
<reference evidence="8 9" key="1">
    <citation type="journal article" date="2014" name="Nature">
        <title>The genome of the recently domesticated crop plant sugar beet (Beta vulgaris).</title>
        <authorList>
            <person name="Dohm J.C."/>
            <person name="Minoche A.E."/>
            <person name="Holtgrawe D."/>
            <person name="Capella-Gutierrez S."/>
            <person name="Zakrzewski F."/>
            <person name="Tafer H."/>
            <person name="Rupp O."/>
            <person name="Sorensen T.R."/>
            <person name="Stracke R."/>
            <person name="Reinhardt R."/>
            <person name="Goesmann A."/>
            <person name="Kraft T."/>
            <person name="Schulz B."/>
            <person name="Stadler P.F."/>
            <person name="Schmidt T."/>
            <person name="Gabaldon T."/>
            <person name="Lehrach H."/>
            <person name="Weisshaar B."/>
            <person name="Himmelbauer H."/>
        </authorList>
    </citation>
    <scope>NUCLEOTIDE SEQUENCE [LARGE SCALE GENOMIC DNA]</scope>
    <source>
        <tissue evidence="8">Taproot</tissue>
    </source>
</reference>
<dbReference type="OrthoDB" id="1704202at2759"/>
<evidence type="ECO:0000313" key="9">
    <source>
        <dbReference type="Proteomes" id="UP000035740"/>
    </source>
</evidence>
<dbReference type="Gene3D" id="3.40.50.300">
    <property type="entry name" value="P-loop containing nucleotide triphosphate hydrolases"/>
    <property type="match status" value="1"/>
</dbReference>